<dbReference type="GO" id="GO:0017111">
    <property type="term" value="F:ribonucleoside triphosphate phosphatase activity"/>
    <property type="evidence" value="ECO:0007669"/>
    <property type="project" value="InterPro"/>
</dbReference>
<keyword evidence="2" id="KW-1185">Reference proteome</keyword>
<dbReference type="InterPro" id="IPR027417">
    <property type="entry name" value="P-loop_NTPase"/>
</dbReference>
<dbReference type="OrthoDB" id="9788394at2"/>
<proteinExistence type="predicted"/>
<organism evidence="1 2">
    <name type="scientific">Chryseotalea sanaruensis</name>
    <dbReference type="NCBI Taxonomy" id="2482724"/>
    <lineage>
        <taxon>Bacteria</taxon>
        <taxon>Pseudomonadati</taxon>
        <taxon>Bacteroidota</taxon>
        <taxon>Cytophagia</taxon>
        <taxon>Cytophagales</taxon>
        <taxon>Chryseotaleaceae</taxon>
        <taxon>Chryseotalea</taxon>
    </lineage>
</organism>
<sequence>MKPARIIILTGAKQSGKSTTLLQWSENKNVGGFLTLIASGKRMLFSLPEKIYSPFEAAESTEQTISVGRYHLLKSTFVQMNGHLINQSNNLFDYLIIDEIGPLELKGEGIYAGLTYLLYNASVPLLLVIREGLVQQVVDKFKLNNVEIISKEYLIRI</sequence>
<evidence type="ECO:0000313" key="1">
    <source>
        <dbReference type="EMBL" id="GCC52784.1"/>
    </source>
</evidence>
<evidence type="ECO:0000313" key="2">
    <source>
        <dbReference type="Proteomes" id="UP000288227"/>
    </source>
</evidence>
<dbReference type="Gene3D" id="3.40.50.300">
    <property type="entry name" value="P-loop containing nucleotide triphosphate hydrolases"/>
    <property type="match status" value="1"/>
</dbReference>
<dbReference type="RefSeq" id="WP_127123429.1">
    <property type="nucleotide sequence ID" value="NZ_BHXQ01000005.1"/>
</dbReference>
<dbReference type="Proteomes" id="UP000288227">
    <property type="component" value="Unassembled WGS sequence"/>
</dbReference>
<dbReference type="InterPro" id="IPR004948">
    <property type="entry name" value="Nuc-triphosphatase_THEP1"/>
</dbReference>
<name>A0A401UD26_9BACT</name>
<comment type="caution">
    <text evidence="1">The sequence shown here is derived from an EMBL/GenBank/DDBJ whole genome shotgun (WGS) entry which is preliminary data.</text>
</comment>
<dbReference type="SUPFAM" id="SSF52540">
    <property type="entry name" value="P-loop containing nucleoside triphosphate hydrolases"/>
    <property type="match status" value="1"/>
</dbReference>
<dbReference type="AlphaFoldDB" id="A0A401UD26"/>
<reference evidence="1 2" key="1">
    <citation type="submission" date="2018-11" db="EMBL/GenBank/DDBJ databases">
        <title>Chryseotalea sanarue gen. nov., sp., nov., a member of the family Cytophagaceae, isolated from a brackish lake in Hamamatsu Japan.</title>
        <authorList>
            <person name="Maejima Y."/>
            <person name="Iino T."/>
            <person name="Muraguchi Y."/>
            <person name="Fukuda K."/>
            <person name="Ohkuma M."/>
            <person name="Moriuchi R."/>
            <person name="Dohra H."/>
            <person name="Kimbara K."/>
            <person name="Shintani M."/>
        </authorList>
    </citation>
    <scope>NUCLEOTIDE SEQUENCE [LARGE SCALE GENOMIC DNA]</scope>
    <source>
        <strain evidence="1 2">Ys</strain>
    </source>
</reference>
<dbReference type="EMBL" id="BHXQ01000005">
    <property type="protein sequence ID" value="GCC52784.1"/>
    <property type="molecule type" value="Genomic_DNA"/>
</dbReference>
<dbReference type="Pfam" id="PF03266">
    <property type="entry name" value="NTPase_1"/>
    <property type="match status" value="1"/>
</dbReference>
<gene>
    <name evidence="1" type="ORF">SanaruYs_30230</name>
</gene>
<accession>A0A401UD26</accession>
<protein>
    <recommendedName>
        <fullName evidence="3">DUF2478 domain-containing protein</fullName>
    </recommendedName>
</protein>
<evidence type="ECO:0008006" key="3">
    <source>
        <dbReference type="Google" id="ProtNLM"/>
    </source>
</evidence>